<dbReference type="PANTHER" id="PTHR38008">
    <property type="entry name" value="HEMOLYSIN-RELATED"/>
    <property type="match status" value="1"/>
</dbReference>
<accession>A0ABX7X0G1</accession>
<feature type="chain" id="PRO_5046248248" evidence="1">
    <location>
        <begin position="18"/>
        <end position="96"/>
    </location>
</feature>
<evidence type="ECO:0000313" key="3">
    <source>
        <dbReference type="Proteomes" id="UP000672027"/>
    </source>
</evidence>
<dbReference type="PANTHER" id="PTHR38008:SF2">
    <property type="entry name" value="HEMOLYSIN"/>
    <property type="match status" value="1"/>
</dbReference>
<dbReference type="RefSeq" id="WP_210226251.1">
    <property type="nucleotide sequence ID" value="NZ_CP072800.1"/>
</dbReference>
<gene>
    <name evidence="2" type="ORF">J8380_14300</name>
</gene>
<sequence>MKAILSLMMALTLSACTAVTAIAPAPTAPQGKVARAANPASMNCLQNRGVLETMQTPQGEQTYCLLPGGKRCEEWDMFRGNCPTRTVNVKMKKFGF</sequence>
<evidence type="ECO:0000313" key="2">
    <source>
        <dbReference type="EMBL" id="QTR49402.1"/>
    </source>
</evidence>
<organism evidence="2 3">
    <name type="scientific">Candidatus Thiothrix anitrata</name>
    <dbReference type="NCBI Taxonomy" id="2823902"/>
    <lineage>
        <taxon>Bacteria</taxon>
        <taxon>Pseudomonadati</taxon>
        <taxon>Pseudomonadota</taxon>
        <taxon>Gammaproteobacteria</taxon>
        <taxon>Thiotrichales</taxon>
        <taxon>Thiotrichaceae</taxon>
        <taxon>Thiothrix</taxon>
    </lineage>
</organism>
<keyword evidence="3" id="KW-1185">Reference proteome</keyword>
<keyword evidence="1" id="KW-0732">Signal</keyword>
<proteinExistence type="predicted"/>
<dbReference type="Proteomes" id="UP000672027">
    <property type="component" value="Chromosome"/>
</dbReference>
<dbReference type="PROSITE" id="PS51257">
    <property type="entry name" value="PROKAR_LIPOPROTEIN"/>
    <property type="match status" value="1"/>
</dbReference>
<protein>
    <submittedName>
        <fullName evidence="2">DUF333 domain-containing protein</fullName>
    </submittedName>
</protein>
<evidence type="ECO:0000256" key="1">
    <source>
        <dbReference type="SAM" id="SignalP"/>
    </source>
</evidence>
<dbReference type="EMBL" id="CP072800">
    <property type="protein sequence ID" value="QTR49402.1"/>
    <property type="molecule type" value="Genomic_DNA"/>
</dbReference>
<feature type="signal peptide" evidence="1">
    <location>
        <begin position="1"/>
        <end position="17"/>
    </location>
</feature>
<name>A0ABX7X0G1_9GAMM</name>
<dbReference type="Pfam" id="PF03891">
    <property type="entry name" value="DUF333"/>
    <property type="match status" value="1"/>
</dbReference>
<reference evidence="2 3" key="1">
    <citation type="submission" date="2021-04" db="EMBL/GenBank/DDBJ databases">
        <title>Genomics, taxonomy and metabolism of representatives of sulfur bacteria of the genus Thiothrix: Thiothrix fructosivorans QT, Thiothrix unzii A1T and three new species, Thiothrix subterranea sp. nov., Thiothrix litoralis sp. nov. and 'Candidatus Thiothrix anitrata' sp. nov.</title>
        <authorList>
            <person name="Ravin N.V."/>
            <person name="Smolyakov D."/>
            <person name="Rudenko T.S."/>
            <person name="Mardanov A.V."/>
            <person name="Beletsky A.V."/>
            <person name="Markov N.D."/>
            <person name="Fomenkov A.I."/>
            <person name="Roberts R.J."/>
            <person name="Karnachuk O.V."/>
            <person name="Novikov A."/>
            <person name="Grabovich M.Y."/>
        </authorList>
    </citation>
    <scope>NUCLEOTIDE SEQUENCE [LARGE SCALE GENOMIC DNA]</scope>
    <source>
        <strain evidence="2 3">A52</strain>
    </source>
</reference>
<dbReference type="InterPro" id="IPR005590">
    <property type="entry name" value="DUF333"/>
</dbReference>